<dbReference type="Pfam" id="PF01244">
    <property type="entry name" value="Peptidase_M19"/>
    <property type="match status" value="1"/>
</dbReference>
<dbReference type="RefSeq" id="WP_206560057.1">
    <property type="nucleotide sequence ID" value="NZ_JAFKCZ010000005.1"/>
</dbReference>
<reference evidence="2" key="1">
    <citation type="submission" date="2021-02" db="EMBL/GenBank/DDBJ databases">
        <title>PHA producing bacteria isolated from coastal sediment in Guangdong, Shenzhen.</title>
        <authorList>
            <person name="Zheng W."/>
            <person name="Yu S."/>
            <person name="Huang Y."/>
        </authorList>
    </citation>
    <scope>NUCLEOTIDE SEQUENCE</scope>
    <source>
        <strain evidence="2">TN14-10</strain>
    </source>
</reference>
<dbReference type="PROSITE" id="PS51365">
    <property type="entry name" value="RENAL_DIPEPTIDASE_2"/>
    <property type="match status" value="1"/>
</dbReference>
<dbReference type="GO" id="GO:0006508">
    <property type="term" value="P:proteolysis"/>
    <property type="evidence" value="ECO:0007669"/>
    <property type="project" value="InterPro"/>
</dbReference>
<dbReference type="InterPro" id="IPR008257">
    <property type="entry name" value="Pept_M19"/>
</dbReference>
<name>A0A939IIH3_9GAMM</name>
<evidence type="ECO:0000256" key="1">
    <source>
        <dbReference type="SAM" id="SignalP"/>
    </source>
</evidence>
<dbReference type="SUPFAM" id="SSF51556">
    <property type="entry name" value="Metallo-dependent hydrolases"/>
    <property type="match status" value="1"/>
</dbReference>
<dbReference type="AlphaFoldDB" id="A0A939IIH3"/>
<feature type="signal peptide" evidence="1">
    <location>
        <begin position="1"/>
        <end position="19"/>
    </location>
</feature>
<accession>A0A939IIH3</accession>
<keyword evidence="3" id="KW-1185">Reference proteome</keyword>
<proteinExistence type="predicted"/>
<dbReference type="EMBL" id="JAFKCZ010000005">
    <property type="protein sequence ID" value="MBN7796619.1"/>
    <property type="molecule type" value="Genomic_DNA"/>
</dbReference>
<dbReference type="InterPro" id="IPR000180">
    <property type="entry name" value="Dipep_AS"/>
</dbReference>
<protein>
    <submittedName>
        <fullName evidence="2">Dipeptidase</fullName>
    </submittedName>
</protein>
<evidence type="ECO:0000313" key="3">
    <source>
        <dbReference type="Proteomes" id="UP000664303"/>
    </source>
</evidence>
<feature type="chain" id="PRO_5037922458" evidence="1">
    <location>
        <begin position="20"/>
        <end position="404"/>
    </location>
</feature>
<gene>
    <name evidence="2" type="ORF">JYP50_08455</name>
</gene>
<dbReference type="InterPro" id="IPR032466">
    <property type="entry name" value="Metal_Hydrolase"/>
</dbReference>
<evidence type="ECO:0000313" key="2">
    <source>
        <dbReference type="EMBL" id="MBN7796619.1"/>
    </source>
</evidence>
<organism evidence="2 3">
    <name type="scientific">Parahaliea mediterranea</name>
    <dbReference type="NCBI Taxonomy" id="651086"/>
    <lineage>
        <taxon>Bacteria</taxon>
        <taxon>Pseudomonadati</taxon>
        <taxon>Pseudomonadota</taxon>
        <taxon>Gammaproteobacteria</taxon>
        <taxon>Cellvibrionales</taxon>
        <taxon>Halieaceae</taxon>
        <taxon>Parahaliea</taxon>
    </lineage>
</organism>
<dbReference type="Gene3D" id="3.20.20.140">
    <property type="entry name" value="Metal-dependent hydrolases"/>
    <property type="match status" value="1"/>
</dbReference>
<dbReference type="PROSITE" id="PS00869">
    <property type="entry name" value="RENAL_DIPEPTIDASE_1"/>
    <property type="match status" value="1"/>
</dbReference>
<comment type="caution">
    <text evidence="2">The sequence shown here is derived from an EMBL/GenBank/DDBJ whole genome shotgun (WGS) entry which is preliminary data.</text>
</comment>
<dbReference type="CDD" id="cd01301">
    <property type="entry name" value="rDP_like"/>
    <property type="match status" value="1"/>
</dbReference>
<dbReference type="PANTHER" id="PTHR10443:SF12">
    <property type="entry name" value="DIPEPTIDASE"/>
    <property type="match status" value="1"/>
</dbReference>
<sequence>MIRPLVLSLSAVLALSAHADDALDRAQAILKKHPVIDGHNDLPWVIREQGGRDVAGWDLRGEVPGDTDIARLRAGGIGGQFWSVFIPGTAEMGAEGFAKTQLEQLDIANRMVASYPDTFVYTGTADEVEAAMAAGKIASLYGIEGGHAIENSLGALRSYYDMGVRYMTLTHSQSVDWADAAGQDEHGGLTDFGREVVREMNRLGMLVDLSHVSPAVMNDTLDIAEAPVIFSHSNAHAITPHVRNVPDTVLKRLRENGGVVMLSFVNDFNTPDFAEWEAGFKAYRGDLEWGEPGYDESLEAYRTEHPVPKATVADVADHVEHIATVAGKSHVGIGADLFGDPIWMVPELDSAEDYPKLFAELLRRGWSESELAGLANGNVLRALRTAEQVAARLQGEREPSLARP</sequence>
<dbReference type="PANTHER" id="PTHR10443">
    <property type="entry name" value="MICROSOMAL DIPEPTIDASE"/>
    <property type="match status" value="1"/>
</dbReference>
<dbReference type="Proteomes" id="UP000664303">
    <property type="component" value="Unassembled WGS sequence"/>
</dbReference>
<dbReference type="GO" id="GO:0070573">
    <property type="term" value="F:metallodipeptidase activity"/>
    <property type="evidence" value="ECO:0007669"/>
    <property type="project" value="InterPro"/>
</dbReference>
<keyword evidence="1" id="KW-0732">Signal</keyword>